<evidence type="ECO:0000256" key="7">
    <source>
        <dbReference type="RuleBase" id="RU003346"/>
    </source>
</evidence>
<feature type="transmembrane region" description="Helical" evidence="8">
    <location>
        <begin position="357"/>
        <end position="385"/>
    </location>
</feature>
<dbReference type="InterPro" id="IPR005829">
    <property type="entry name" value="Sugar_transporter_CS"/>
</dbReference>
<keyword evidence="11" id="KW-1185">Reference proteome</keyword>
<comment type="similarity">
    <text evidence="2 7">Belongs to the major facilitator superfamily. Sugar transporter (TC 2.A.1.1) family.</text>
</comment>
<feature type="domain" description="Major facilitator superfamily (MFS) profile" evidence="9">
    <location>
        <begin position="31"/>
        <end position="451"/>
    </location>
</feature>
<keyword evidence="6 8" id="KW-0472">Membrane</keyword>
<feature type="transmembrane region" description="Helical" evidence="8">
    <location>
        <begin position="68"/>
        <end position="88"/>
    </location>
</feature>
<dbReference type="SUPFAM" id="SSF103473">
    <property type="entry name" value="MFS general substrate transporter"/>
    <property type="match status" value="1"/>
</dbReference>
<dbReference type="Proteomes" id="UP000294555">
    <property type="component" value="Unassembled WGS sequence"/>
</dbReference>
<dbReference type="PANTHER" id="PTHR48020:SF12">
    <property type="entry name" value="PROTON MYO-INOSITOL COTRANSPORTER"/>
    <property type="match status" value="1"/>
</dbReference>
<name>A0A4V2Q2K1_9GAMM</name>
<proteinExistence type="inferred from homology"/>
<evidence type="ECO:0000256" key="3">
    <source>
        <dbReference type="ARBA" id="ARBA00022448"/>
    </source>
</evidence>
<dbReference type="RefSeq" id="WP_132922043.1">
    <property type="nucleotide sequence ID" value="NZ_SJOI01000001.1"/>
</dbReference>
<evidence type="ECO:0000313" key="10">
    <source>
        <dbReference type="EMBL" id="TCL03148.1"/>
    </source>
</evidence>
<dbReference type="OrthoDB" id="5368493at2"/>
<evidence type="ECO:0000313" key="11">
    <source>
        <dbReference type="Proteomes" id="UP000294555"/>
    </source>
</evidence>
<dbReference type="InterPro" id="IPR020846">
    <property type="entry name" value="MFS_dom"/>
</dbReference>
<dbReference type="InterPro" id="IPR050814">
    <property type="entry name" value="Myo-inositol_Transporter"/>
</dbReference>
<dbReference type="AlphaFoldDB" id="A0A4V2Q2K1"/>
<dbReference type="InterPro" id="IPR005828">
    <property type="entry name" value="MFS_sugar_transport-like"/>
</dbReference>
<evidence type="ECO:0000259" key="9">
    <source>
        <dbReference type="PROSITE" id="PS50850"/>
    </source>
</evidence>
<dbReference type="GO" id="GO:0005886">
    <property type="term" value="C:plasma membrane"/>
    <property type="evidence" value="ECO:0007669"/>
    <property type="project" value="UniProtKB-SubCell"/>
</dbReference>
<evidence type="ECO:0000256" key="2">
    <source>
        <dbReference type="ARBA" id="ARBA00010992"/>
    </source>
</evidence>
<dbReference type="NCBIfam" id="TIGR00879">
    <property type="entry name" value="SP"/>
    <property type="match status" value="1"/>
</dbReference>
<feature type="transmembrane region" description="Helical" evidence="8">
    <location>
        <begin position="299"/>
        <end position="322"/>
    </location>
</feature>
<feature type="transmembrane region" description="Helical" evidence="8">
    <location>
        <begin position="122"/>
        <end position="144"/>
    </location>
</feature>
<feature type="transmembrane region" description="Helical" evidence="8">
    <location>
        <begin position="97"/>
        <end position="116"/>
    </location>
</feature>
<keyword evidence="5 8" id="KW-1133">Transmembrane helix</keyword>
<evidence type="ECO:0000256" key="5">
    <source>
        <dbReference type="ARBA" id="ARBA00022989"/>
    </source>
</evidence>
<dbReference type="Gene3D" id="1.20.1250.20">
    <property type="entry name" value="MFS general substrate transporter like domains"/>
    <property type="match status" value="1"/>
</dbReference>
<comment type="caution">
    <text evidence="10">The sequence shown here is derived from an EMBL/GenBank/DDBJ whole genome shotgun (WGS) entry which is preliminary data.</text>
</comment>
<feature type="transmembrane region" description="Helical" evidence="8">
    <location>
        <begin position="29"/>
        <end position="56"/>
    </location>
</feature>
<feature type="transmembrane region" description="Helical" evidence="8">
    <location>
        <begin position="427"/>
        <end position="447"/>
    </location>
</feature>
<organism evidence="10 11">
    <name type="scientific">Sodalis ligni</name>
    <dbReference type="NCBI Taxonomy" id="2697027"/>
    <lineage>
        <taxon>Bacteria</taxon>
        <taxon>Pseudomonadati</taxon>
        <taxon>Pseudomonadota</taxon>
        <taxon>Gammaproteobacteria</taxon>
        <taxon>Enterobacterales</taxon>
        <taxon>Bruguierivoracaceae</taxon>
        <taxon>Sodalis</taxon>
    </lineage>
</organism>
<feature type="transmembrane region" description="Helical" evidence="8">
    <location>
        <begin position="156"/>
        <end position="177"/>
    </location>
</feature>
<feature type="transmembrane region" description="Helical" evidence="8">
    <location>
        <begin position="397"/>
        <end position="421"/>
    </location>
</feature>
<evidence type="ECO:0000256" key="4">
    <source>
        <dbReference type="ARBA" id="ARBA00022692"/>
    </source>
</evidence>
<evidence type="ECO:0000256" key="6">
    <source>
        <dbReference type="ARBA" id="ARBA00023136"/>
    </source>
</evidence>
<feature type="transmembrane region" description="Helical" evidence="8">
    <location>
        <begin position="259"/>
        <end position="279"/>
    </location>
</feature>
<gene>
    <name evidence="10" type="ORF">EZJ58_1196</name>
</gene>
<dbReference type="PRINTS" id="PR00171">
    <property type="entry name" value="SUGRTRNSPORT"/>
</dbReference>
<feature type="transmembrane region" description="Helical" evidence="8">
    <location>
        <begin position="329"/>
        <end position="351"/>
    </location>
</feature>
<keyword evidence="3 7" id="KW-0813">Transport</keyword>
<dbReference type="PROSITE" id="PS50850">
    <property type="entry name" value="MFS"/>
    <property type="match status" value="1"/>
</dbReference>
<evidence type="ECO:0000256" key="1">
    <source>
        <dbReference type="ARBA" id="ARBA00004127"/>
    </source>
</evidence>
<dbReference type="GO" id="GO:0022857">
    <property type="term" value="F:transmembrane transporter activity"/>
    <property type="evidence" value="ECO:0007669"/>
    <property type="project" value="InterPro"/>
</dbReference>
<accession>A0A4V2Q2K1</accession>
<dbReference type="InterPro" id="IPR003663">
    <property type="entry name" value="Sugar/inositol_transpt"/>
</dbReference>
<protein>
    <submittedName>
        <fullName evidence="10">Sugar porter (SP) family MFS transporter</fullName>
    </submittedName>
</protein>
<dbReference type="PANTHER" id="PTHR48020">
    <property type="entry name" value="PROTON MYO-INOSITOL COTRANSPORTER"/>
    <property type="match status" value="1"/>
</dbReference>
<dbReference type="EMBL" id="SJOI01000001">
    <property type="protein sequence ID" value="TCL03148.1"/>
    <property type="molecule type" value="Genomic_DNA"/>
</dbReference>
<sequence>MNKTLTVTSGIPRAGNGKVIKTKIPFRRILIFLLAALEGLVYGYDTGVVAGALLFLKKDMGLTPAMQGLIVSALLFGSLIAAPIAGFLSDRFGARKLIALAGVLFLIGSLGCAFSPTPQILIIFRFLLGVAVGIGTVQVPVYLAELSPAALRGRLTSLYQLMVASGIFLAYVFGYILSHSGDWRMMFMIAAAPAILLTAGVYFLPDSPRWLAKRDRLADAKVILHNMLDQQEAEREYRDLQIISPAAKISLSVVLKEQWVVKILLLVLCMSILQQALGINTIVYYTPTILQAAGFTPSMAILTGVGLQFLSIIVTFILGMIVDKTGRRILLGIGAFIMSCSMLTLGLIFHFGVLGNAFGASISIACLAVFKVAFSLSWGPVLWIVLPEILPLKIRSLAMGACVFASYVANFIVSFSFPVLLASGPTAAFGTFAGFGIAAIALVYWWLPETARKSLEQIETDSNTVGVTTGSTAVRTPR</sequence>
<comment type="subcellular location">
    <subcellularLocation>
        <location evidence="1">Endomembrane system</location>
        <topology evidence="1">Multi-pass membrane protein</topology>
    </subcellularLocation>
</comment>
<keyword evidence="4 8" id="KW-0812">Transmembrane</keyword>
<dbReference type="PROSITE" id="PS00217">
    <property type="entry name" value="SUGAR_TRANSPORT_2"/>
    <property type="match status" value="1"/>
</dbReference>
<dbReference type="InterPro" id="IPR036259">
    <property type="entry name" value="MFS_trans_sf"/>
</dbReference>
<reference evidence="10 11" key="1">
    <citation type="submission" date="2019-02" db="EMBL/GenBank/DDBJ databases">
        <title>Investigation of anaerobic lignin degradation for improved lignocellulosic biofuels.</title>
        <authorList>
            <person name="Deangelis K."/>
        </authorList>
    </citation>
    <scope>NUCLEOTIDE SEQUENCE [LARGE SCALE GENOMIC DNA]</scope>
    <source>
        <strain evidence="10 11">159R</strain>
    </source>
</reference>
<dbReference type="Pfam" id="PF00083">
    <property type="entry name" value="Sugar_tr"/>
    <property type="match status" value="1"/>
</dbReference>
<evidence type="ECO:0000256" key="8">
    <source>
        <dbReference type="SAM" id="Phobius"/>
    </source>
</evidence>
<feature type="transmembrane region" description="Helical" evidence="8">
    <location>
        <begin position="183"/>
        <end position="204"/>
    </location>
</feature>